<sequence length="32" mass="3790">MLADKERKGSKVALKVVVVVRRLIKRVRKERK</sequence>
<protein>
    <submittedName>
        <fullName evidence="1">Uncharacterized protein</fullName>
    </submittedName>
</protein>
<name>A0A0A9GNE1_ARUDO</name>
<dbReference type="AlphaFoldDB" id="A0A0A9GNE1"/>
<accession>A0A0A9GNE1</accession>
<evidence type="ECO:0000313" key="1">
    <source>
        <dbReference type="EMBL" id="JAE24061.1"/>
    </source>
</evidence>
<reference evidence="1" key="1">
    <citation type="submission" date="2014-09" db="EMBL/GenBank/DDBJ databases">
        <authorList>
            <person name="Magalhaes I.L.F."/>
            <person name="Oliveira U."/>
            <person name="Santos F.R."/>
            <person name="Vidigal T.H.D.A."/>
            <person name="Brescovit A.D."/>
            <person name="Santos A.J."/>
        </authorList>
    </citation>
    <scope>NUCLEOTIDE SEQUENCE</scope>
    <source>
        <tissue evidence="1">Shoot tissue taken approximately 20 cm above the soil surface</tissue>
    </source>
</reference>
<organism evidence="1">
    <name type="scientific">Arundo donax</name>
    <name type="common">Giant reed</name>
    <name type="synonym">Donax arundinaceus</name>
    <dbReference type="NCBI Taxonomy" id="35708"/>
    <lineage>
        <taxon>Eukaryota</taxon>
        <taxon>Viridiplantae</taxon>
        <taxon>Streptophyta</taxon>
        <taxon>Embryophyta</taxon>
        <taxon>Tracheophyta</taxon>
        <taxon>Spermatophyta</taxon>
        <taxon>Magnoliopsida</taxon>
        <taxon>Liliopsida</taxon>
        <taxon>Poales</taxon>
        <taxon>Poaceae</taxon>
        <taxon>PACMAD clade</taxon>
        <taxon>Arundinoideae</taxon>
        <taxon>Arundineae</taxon>
        <taxon>Arundo</taxon>
    </lineage>
</organism>
<reference evidence="1" key="2">
    <citation type="journal article" date="2015" name="Data Brief">
        <title>Shoot transcriptome of the giant reed, Arundo donax.</title>
        <authorList>
            <person name="Barrero R.A."/>
            <person name="Guerrero F.D."/>
            <person name="Moolhuijzen P."/>
            <person name="Goolsby J.A."/>
            <person name="Tidwell J."/>
            <person name="Bellgard S.E."/>
            <person name="Bellgard M.I."/>
        </authorList>
    </citation>
    <scope>NUCLEOTIDE SEQUENCE</scope>
    <source>
        <tissue evidence="1">Shoot tissue taken approximately 20 cm above the soil surface</tissue>
    </source>
</reference>
<proteinExistence type="predicted"/>
<dbReference type="EMBL" id="GBRH01173835">
    <property type="protein sequence ID" value="JAE24061.1"/>
    <property type="molecule type" value="Transcribed_RNA"/>
</dbReference>